<keyword evidence="2" id="KW-1185">Reference proteome</keyword>
<dbReference type="EMBL" id="CP010525">
    <property type="protein sequence ID" value="AJO22254.1"/>
    <property type="molecule type" value="Genomic_DNA"/>
</dbReference>
<dbReference type="Proteomes" id="UP000032024">
    <property type="component" value="Chromosome"/>
</dbReference>
<dbReference type="PANTHER" id="PTHR41260:SF1">
    <property type="entry name" value="PROTEIN ECSC"/>
    <property type="match status" value="1"/>
</dbReference>
<accession>A0AAN0T596</accession>
<evidence type="ECO:0000313" key="1">
    <source>
        <dbReference type="EMBL" id="AJO22254.1"/>
    </source>
</evidence>
<dbReference type="AlphaFoldDB" id="A0AAN0T596"/>
<gene>
    <name evidence="1" type="ORF">SB48_HM08orf02306</name>
</gene>
<organism evidence="1 2">
    <name type="scientific">Heyndrickxia coagulans</name>
    <name type="common">Weizmannia coagulans</name>
    <dbReference type="NCBI Taxonomy" id="1398"/>
    <lineage>
        <taxon>Bacteria</taxon>
        <taxon>Bacillati</taxon>
        <taxon>Bacillota</taxon>
        <taxon>Bacilli</taxon>
        <taxon>Bacillales</taxon>
        <taxon>Bacillaceae</taxon>
        <taxon>Heyndrickxia</taxon>
    </lineage>
</organism>
<name>A0AAN0T596_HEYCO</name>
<dbReference type="InterPro" id="IPR024787">
    <property type="entry name" value="EcsC"/>
</dbReference>
<proteinExistence type="predicted"/>
<dbReference type="PANTHER" id="PTHR41260">
    <property type="entry name" value="PROTEIN ECSC"/>
    <property type="match status" value="1"/>
</dbReference>
<reference evidence="2" key="1">
    <citation type="submission" date="2015-01" db="EMBL/GenBank/DDBJ databases">
        <title>Comparative genome analysis of Bacillus coagulans HM-08, Clostridium butyricum HM-68, Bacillus subtilis HM-66 and Bacillus paralicheniformis BL-09.</title>
        <authorList>
            <person name="Zhang H."/>
        </authorList>
    </citation>
    <scope>NUCLEOTIDE SEQUENCE [LARGE SCALE GENOMIC DNA]</scope>
    <source>
        <strain evidence="2">HM-08</strain>
    </source>
</reference>
<dbReference type="Pfam" id="PF12787">
    <property type="entry name" value="EcsC"/>
    <property type="match status" value="1"/>
</dbReference>
<protein>
    <submittedName>
        <fullName evidence="1">Protein EcsC</fullName>
    </submittedName>
</protein>
<evidence type="ECO:0000313" key="2">
    <source>
        <dbReference type="Proteomes" id="UP000032024"/>
    </source>
</evidence>
<sequence length="278" mass="31196">MKMAEWTGREKIVLDEINDWAEKLKTAGKEGDGRKQKLDALFAHFPDEALENIHEKIDAVLFQICSFADENLPYGHEIEKILAAGRLFDSSVATIPDMRKLTIDQAGFIAARQQAKYRRFSLFEGALSGTGKAVFAAADPFFLLAVNLRAVQLTGAAYGFETKTPGELVAALKMVLMAAAPDMVKYALWEELMDELEARETGFYVGNDKLFHRYLWPGAIGHAGKLAFLALLRPKKRGENSWAGMAIGALTNYYFSKRVCEIAEKYYQYRFLTEKSGR</sequence>